<evidence type="ECO:0000313" key="2">
    <source>
        <dbReference type="Proteomes" id="UP000887159"/>
    </source>
</evidence>
<sequence>MTLENNRKSKEQWKPHEFYEENKVQYLEVWSSTKVFFWRKVQVRFNVRRSCSDRLLGAAVPATPFAGIVQDQPLVRLPRKLFRVCLKKKKKIGGEDPRHLLNRPFSPLHAFNNL</sequence>
<name>A0A8X6W7H1_TRICX</name>
<comment type="caution">
    <text evidence="1">The sequence shown here is derived from an EMBL/GenBank/DDBJ whole genome shotgun (WGS) entry which is preliminary data.</text>
</comment>
<accession>A0A8X6W7H1</accession>
<evidence type="ECO:0000313" key="1">
    <source>
        <dbReference type="EMBL" id="GFY29683.1"/>
    </source>
</evidence>
<protein>
    <submittedName>
        <fullName evidence="1">Uncharacterized protein</fullName>
    </submittedName>
</protein>
<dbReference type="AlphaFoldDB" id="A0A8X6W7H1"/>
<gene>
    <name evidence="1" type="ORF">TNCV_1812631</name>
</gene>
<proteinExistence type="predicted"/>
<dbReference type="EMBL" id="BMAU01021389">
    <property type="protein sequence ID" value="GFY29683.1"/>
    <property type="molecule type" value="Genomic_DNA"/>
</dbReference>
<organism evidence="1 2">
    <name type="scientific">Trichonephila clavipes</name>
    <name type="common">Golden silk orbweaver</name>
    <name type="synonym">Nephila clavipes</name>
    <dbReference type="NCBI Taxonomy" id="2585209"/>
    <lineage>
        <taxon>Eukaryota</taxon>
        <taxon>Metazoa</taxon>
        <taxon>Ecdysozoa</taxon>
        <taxon>Arthropoda</taxon>
        <taxon>Chelicerata</taxon>
        <taxon>Arachnida</taxon>
        <taxon>Araneae</taxon>
        <taxon>Araneomorphae</taxon>
        <taxon>Entelegynae</taxon>
        <taxon>Araneoidea</taxon>
        <taxon>Nephilidae</taxon>
        <taxon>Trichonephila</taxon>
    </lineage>
</organism>
<keyword evidence="2" id="KW-1185">Reference proteome</keyword>
<reference evidence="1" key="1">
    <citation type="submission" date="2020-08" db="EMBL/GenBank/DDBJ databases">
        <title>Multicomponent nature underlies the extraordinary mechanical properties of spider dragline silk.</title>
        <authorList>
            <person name="Kono N."/>
            <person name="Nakamura H."/>
            <person name="Mori M."/>
            <person name="Yoshida Y."/>
            <person name="Ohtoshi R."/>
            <person name="Malay A.D."/>
            <person name="Moran D.A.P."/>
            <person name="Tomita M."/>
            <person name="Numata K."/>
            <person name="Arakawa K."/>
        </authorList>
    </citation>
    <scope>NUCLEOTIDE SEQUENCE</scope>
</reference>
<dbReference type="Proteomes" id="UP000887159">
    <property type="component" value="Unassembled WGS sequence"/>
</dbReference>